<protein>
    <submittedName>
        <fullName evidence="4">TPR_MLP1_2 domain-containing protein</fullName>
    </submittedName>
</protein>
<reference evidence="4" key="1">
    <citation type="submission" date="2016-11" db="UniProtKB">
        <authorList>
            <consortium name="WormBaseParasite"/>
        </authorList>
    </citation>
    <scope>IDENTIFICATION</scope>
</reference>
<feature type="compositionally biased region" description="Basic and acidic residues" evidence="2">
    <location>
        <begin position="199"/>
        <end position="217"/>
    </location>
</feature>
<accession>A0A1I8HRY7</accession>
<sequence length="1728" mass="191890">MGRARGQLERIAYQLADEMAALKRRLEAQGVDLTSTVADLRANTRRLEEACGARLETVQRRLDRASDPDAQGRLVRGQAEAGLAEMRDQLAEVRVKMDAEAHERRAVEQRAAARLSQLHAALGEAARKLTESLASAEARRRERDRQTEAERTALIVQLRDGVAQVSQASAEREARLREEMARLAAESEKSTLNQQEARLTQERSARQEMDRRWEAARQEAGERLAELRAAGKADRAAASESLRRLEESLANLDRRLADGRRDQSRALAEEVSARQAKAAAAGRKLASIEDKIAAATASLQQAVAGVSAQARESVESDKQRTQKMLDELRRENERRLVDTDTQIGSLRQRLAELDERIEAKLSAAATSMSQSLRETVDEITAWQAQANAQLSELRLQQKALDEESKAVEGRLDEATEAGRHGVGAEVFGRVADTDRLREELAELLELLPKEEGVSKREMEECQASIRRLAEISQTVKSVLNTKLQAEQQQRTADVVEARQELERLRALLAPLAELAFEPTLFVKPEDWRYEGKEAAEAKADPLNKWSLHAAVKWSKILKHWMHLKYLARSLQDEQAAQLPAVACRNRPKNCRRNGAQSRTGGFGAADGGSELRDLTEAAVRSSNYALNSVADRLVLGRSWVRPLRNAALWRGGASVGFRWRVLGHCQRPNESPSLSVTVQGSSSKGVCVFVRLVYLRRTAEPGSTLAALALLERLKPAAICLAATPVASFRFSIPGFCTIRKDRKTARCDPNVKGGGLLFFIRQVIPFNKPRGWSGGTTEGCRISISTSARQKLVISNICSTSSVPGRLVQLLADLFKWQPLTELGSDHQPILVIVPESRETLSTAPRFSWSWKKANWTAYQTLLSEDADRLNGGSIKKQIARLCSGMLKAAKSAIPLKKVSAKNKPYWDEELTELRDTRNRLWESGAHPGEWLEKSHELSKLCTEKKAEFWKEYINKMSDSADPKQVWRTVKCLSNGKQQAPPNESLVVDGRELRTDKEKANAFGRYCENISTLKHSAVDRKSIQDEWEKHPHLKTVAVLIDCSRAFDRADRCAGRLLAWEMAQTEGAVSSPALFLIDVNKWSGHTVPLVDYSGIADDLALWSTGRNLPEIQARLQSALQLVESDRQRNLSLTLRGQQIPFKQEIKFLGIWIDQCLQFEKQTDSVRERMLRRAAILRALAHREWGWDRKLLLRVYRALVESIVWHAAAAWTPWLSATPAQREALRVVTGFPRSTPVRAGHCPASIYYRNRTGIEVGGNCRLCAEEVDRYHLLNCPALDVQRRTHGITEMCQLARADVLGTDAPVIILMQVALRYRQQPIVQHVVRGRAVAEEGWRRLRPLRTALIPAGLRHQVAVLDGLPIDGAARSVDAGLVAQAAAAFAASDAGRAQTGHYCRSGGKHKVQYRIQNTVQQDQLLRHSREQGVAQKSAVRVHVQHQGEKEGDYDTEAHKYGFDFGSRQQPTAAPSIRLLLLLLQQVYLMLRRLALAGAHQQLRMVVAMAAPFAAIVDARTSAAAAAAAPATDAVDADTSASAFAAVVDSRAGAIQAALNLCRHLVTARFHVPPQWRHHNHLLSLQPARAVRPDCLIRGLDWHCASSLPDSVDNPAVAVDHGQSRKHNNHQQDIEQVDLPLPGLRIAFALAPSQCVVAGRSNLHNRGLLENEQLRRRKHQGAEPAGQDSAGHAGIATIRRKLPAMASTIVRQSTTREATSSADMIRTSPWLVEVVKSK</sequence>
<evidence type="ECO:0000313" key="3">
    <source>
        <dbReference type="Proteomes" id="UP000095280"/>
    </source>
</evidence>
<dbReference type="Proteomes" id="UP000095280">
    <property type="component" value="Unplaced"/>
</dbReference>
<evidence type="ECO:0000256" key="2">
    <source>
        <dbReference type="SAM" id="MobiDB-lite"/>
    </source>
</evidence>
<feature type="coiled-coil region" evidence="1">
    <location>
        <begin position="311"/>
        <end position="417"/>
    </location>
</feature>
<organism evidence="3 4">
    <name type="scientific">Macrostomum lignano</name>
    <dbReference type="NCBI Taxonomy" id="282301"/>
    <lineage>
        <taxon>Eukaryota</taxon>
        <taxon>Metazoa</taxon>
        <taxon>Spiralia</taxon>
        <taxon>Lophotrochozoa</taxon>
        <taxon>Platyhelminthes</taxon>
        <taxon>Rhabditophora</taxon>
        <taxon>Macrostomorpha</taxon>
        <taxon>Macrostomida</taxon>
        <taxon>Macrostomidae</taxon>
        <taxon>Macrostomum</taxon>
    </lineage>
</organism>
<keyword evidence="3" id="KW-1185">Reference proteome</keyword>
<dbReference type="PANTHER" id="PTHR35153">
    <property type="entry name" value="COILED-COIL DOMAIN-CONTAINING PROTEIN 154"/>
    <property type="match status" value="1"/>
</dbReference>
<dbReference type="WBParaSite" id="maker-uti_cns_0007742-snap-gene-0.2-mRNA-1">
    <property type="protein sequence ID" value="maker-uti_cns_0007742-snap-gene-0.2-mRNA-1"/>
    <property type="gene ID" value="maker-uti_cns_0007742-snap-gene-0.2"/>
</dbReference>
<proteinExistence type="predicted"/>
<keyword evidence="1" id="KW-0175">Coiled coil</keyword>
<feature type="coiled-coil region" evidence="1">
    <location>
        <begin position="83"/>
        <end position="146"/>
    </location>
</feature>
<name>A0A1I8HRY7_9PLAT</name>
<feature type="region of interest" description="Disordered" evidence="2">
    <location>
        <begin position="183"/>
        <end position="217"/>
    </location>
</feature>
<evidence type="ECO:0000313" key="4">
    <source>
        <dbReference type="WBParaSite" id="maker-uti_cns_0007742-snap-gene-0.2-mRNA-1"/>
    </source>
</evidence>
<dbReference type="PANTHER" id="PTHR35153:SF1">
    <property type="entry name" value="COILED-COIL DOMAIN-CONTAINING PROTEIN 154"/>
    <property type="match status" value="1"/>
</dbReference>
<evidence type="ECO:0000256" key="1">
    <source>
        <dbReference type="SAM" id="Coils"/>
    </source>
</evidence>
<dbReference type="InterPro" id="IPR029512">
    <property type="entry name" value="CCDC154"/>
</dbReference>